<reference evidence="1" key="1">
    <citation type="journal article" date="2023" name="Mol. Phylogenet. Evol.">
        <title>Genome-scale phylogeny and comparative genomics of the fungal order Sordariales.</title>
        <authorList>
            <person name="Hensen N."/>
            <person name="Bonometti L."/>
            <person name="Westerberg I."/>
            <person name="Brannstrom I.O."/>
            <person name="Guillou S."/>
            <person name="Cros-Aarteil S."/>
            <person name="Calhoun S."/>
            <person name="Haridas S."/>
            <person name="Kuo A."/>
            <person name="Mondo S."/>
            <person name="Pangilinan J."/>
            <person name="Riley R."/>
            <person name="LaButti K."/>
            <person name="Andreopoulos B."/>
            <person name="Lipzen A."/>
            <person name="Chen C."/>
            <person name="Yan M."/>
            <person name="Daum C."/>
            <person name="Ng V."/>
            <person name="Clum A."/>
            <person name="Steindorff A."/>
            <person name="Ohm R.A."/>
            <person name="Martin F."/>
            <person name="Silar P."/>
            <person name="Natvig D.O."/>
            <person name="Lalanne C."/>
            <person name="Gautier V."/>
            <person name="Ament-Velasquez S.L."/>
            <person name="Kruys A."/>
            <person name="Hutchinson M.I."/>
            <person name="Powell A.J."/>
            <person name="Barry K."/>
            <person name="Miller A.N."/>
            <person name="Grigoriev I.V."/>
            <person name="Debuchy R."/>
            <person name="Gladieux P."/>
            <person name="Hiltunen Thoren M."/>
            <person name="Johannesson H."/>
        </authorList>
    </citation>
    <scope>NUCLEOTIDE SEQUENCE</scope>
    <source>
        <strain evidence="1">CBS 168.71</strain>
    </source>
</reference>
<name>A0AAE0H5F0_9PEZI</name>
<proteinExistence type="predicted"/>
<accession>A0AAE0H5F0</accession>
<organism evidence="1 2">
    <name type="scientific">Chaetomium fimeti</name>
    <dbReference type="NCBI Taxonomy" id="1854472"/>
    <lineage>
        <taxon>Eukaryota</taxon>
        <taxon>Fungi</taxon>
        <taxon>Dikarya</taxon>
        <taxon>Ascomycota</taxon>
        <taxon>Pezizomycotina</taxon>
        <taxon>Sordariomycetes</taxon>
        <taxon>Sordariomycetidae</taxon>
        <taxon>Sordariales</taxon>
        <taxon>Chaetomiaceae</taxon>
        <taxon>Chaetomium</taxon>
    </lineage>
</organism>
<dbReference type="PANTHER" id="PTHR37540:SF5">
    <property type="entry name" value="TRANSCRIPTION FACTOR DOMAIN-CONTAINING PROTEIN"/>
    <property type="match status" value="1"/>
</dbReference>
<reference evidence="1" key="2">
    <citation type="submission" date="2023-06" db="EMBL/GenBank/DDBJ databases">
        <authorList>
            <consortium name="Lawrence Berkeley National Laboratory"/>
            <person name="Haridas S."/>
            <person name="Hensen N."/>
            <person name="Bonometti L."/>
            <person name="Westerberg I."/>
            <person name="Brannstrom I.O."/>
            <person name="Guillou S."/>
            <person name="Cros-Aarteil S."/>
            <person name="Calhoun S."/>
            <person name="Kuo A."/>
            <person name="Mondo S."/>
            <person name="Pangilinan J."/>
            <person name="Riley R."/>
            <person name="Labutti K."/>
            <person name="Andreopoulos B."/>
            <person name="Lipzen A."/>
            <person name="Chen C."/>
            <person name="Yanf M."/>
            <person name="Daum C."/>
            <person name="Ng V."/>
            <person name="Clum A."/>
            <person name="Steindorff A."/>
            <person name="Ohm R."/>
            <person name="Martin F."/>
            <person name="Silar P."/>
            <person name="Natvig D."/>
            <person name="Lalanne C."/>
            <person name="Gautier V."/>
            <person name="Ament-Velasquez S.L."/>
            <person name="Kruys A."/>
            <person name="Hutchinson M.I."/>
            <person name="Powell A.J."/>
            <person name="Barry K."/>
            <person name="Miller A.N."/>
            <person name="Grigoriev I.V."/>
            <person name="Debuchy R."/>
            <person name="Gladieux P."/>
            <person name="Thoren M.H."/>
            <person name="Johannesson H."/>
        </authorList>
    </citation>
    <scope>NUCLEOTIDE SEQUENCE</scope>
    <source>
        <strain evidence="1">CBS 168.71</strain>
    </source>
</reference>
<comment type="caution">
    <text evidence="1">The sequence shown here is derived from an EMBL/GenBank/DDBJ whole genome shotgun (WGS) entry which is preliminary data.</text>
</comment>
<dbReference type="PANTHER" id="PTHR37540">
    <property type="entry name" value="TRANSCRIPTION FACTOR (ACR-2), PUTATIVE-RELATED-RELATED"/>
    <property type="match status" value="1"/>
</dbReference>
<evidence type="ECO:0000313" key="2">
    <source>
        <dbReference type="Proteomes" id="UP001278766"/>
    </source>
</evidence>
<sequence>MARQFRFVAVSNPAEPPSSKSKKLAYSHAFRQAHAQRRREETEKYRKERASVPVNRVFAASGEAISAPLSKVLNSNKDPFSSLARPLSSTEYFLLNHYVHVIVPFTVGHCGLFDRPGDHKTELLREWVGLAITDDTLMVAVILLSTCRYILQVQPSNLIIIRLALEYKQICLRTLLQEMSNTSTPVNTLTVAKAIALALDEVTAGEHAIAQKHLKGVLAMVNSRGGAGELGLTGLLERMYQRFMETLEMLQNGALNLTTIFFPSTLTPT</sequence>
<evidence type="ECO:0000313" key="1">
    <source>
        <dbReference type="EMBL" id="KAK3290217.1"/>
    </source>
</evidence>
<dbReference type="AlphaFoldDB" id="A0AAE0H5F0"/>
<dbReference type="EMBL" id="JAUEPN010000014">
    <property type="protein sequence ID" value="KAK3290217.1"/>
    <property type="molecule type" value="Genomic_DNA"/>
</dbReference>
<dbReference type="Proteomes" id="UP001278766">
    <property type="component" value="Unassembled WGS sequence"/>
</dbReference>
<keyword evidence="2" id="KW-1185">Reference proteome</keyword>
<gene>
    <name evidence="1" type="ORF">B0H64DRAFT_60783</name>
</gene>
<protein>
    <submittedName>
        <fullName evidence="1">Uncharacterized protein</fullName>
    </submittedName>
</protein>
<dbReference type="GeneID" id="87845447"/>
<dbReference type="RefSeq" id="XP_062653731.1">
    <property type="nucleotide sequence ID" value="XM_062808499.1"/>
</dbReference>